<sequence length="198" mass="24154">MMSYFLTFDLDFNYFIDKDLLIYKRNKKIKEYRHNYSINMRKCDINSTDKDIDFINNNYISNYDDHHNVHKFCCNAKECDIAYLSMINEQFHVLFDDIDRAEHMFKCLGYSVEINNKDLSMLIFSLYENLEKINNEKECRILQSEINSEIKNLINNLYLKFSEQNYKIAIEIWQKAFFLKKFSHKIIRKIRFINHNNE</sequence>
<evidence type="ECO:0000313" key="3">
    <source>
        <dbReference type="EMBL" id="MDZ5761287.1"/>
    </source>
</evidence>
<protein>
    <submittedName>
        <fullName evidence="3">Co-chaperone protein HscB</fullName>
    </submittedName>
</protein>
<gene>
    <name evidence="3" type="ORF">Lyticum_00457</name>
</gene>
<name>A0AAE4VLA1_9RICK</name>
<accession>A0AAE4VLA1</accession>
<keyword evidence="1" id="KW-0143">Chaperone</keyword>
<evidence type="ECO:0000313" key="4">
    <source>
        <dbReference type="Proteomes" id="UP001289135"/>
    </source>
</evidence>
<keyword evidence="4" id="KW-1185">Reference proteome</keyword>
<dbReference type="InterPro" id="IPR036386">
    <property type="entry name" value="HscB_C_sf"/>
</dbReference>
<comment type="caution">
    <text evidence="3">The sequence shown here is derived from an EMBL/GenBank/DDBJ whole genome shotgun (WGS) entry which is preliminary data.</text>
</comment>
<dbReference type="Gene3D" id="1.20.1280.20">
    <property type="entry name" value="HscB, C-terminal domain"/>
    <property type="match status" value="1"/>
</dbReference>
<dbReference type="SUPFAM" id="SSF47144">
    <property type="entry name" value="HSC20 (HSCB), C-terminal oligomerisation domain"/>
    <property type="match status" value="1"/>
</dbReference>
<reference evidence="3" key="1">
    <citation type="submission" date="2023-02" db="EMBL/GenBank/DDBJ databases">
        <title>Host association and intracellularity evolved multiple times independently in the Rickettsiales.</title>
        <authorList>
            <person name="Castelli M."/>
            <person name="Nardi T."/>
            <person name="Gammuto L."/>
            <person name="Bellinzona G."/>
            <person name="Sabaneyeva E."/>
            <person name="Potekhin A."/>
            <person name="Serra V."/>
            <person name="Petroni G."/>
            <person name="Sassera D."/>
        </authorList>
    </citation>
    <scope>NUCLEOTIDE SEQUENCE</scope>
    <source>
        <strain evidence="3">USBL-36I1</strain>
    </source>
</reference>
<dbReference type="Proteomes" id="UP001289135">
    <property type="component" value="Unassembled WGS sequence"/>
</dbReference>
<dbReference type="Pfam" id="PF07743">
    <property type="entry name" value="HSCB_C"/>
    <property type="match status" value="1"/>
</dbReference>
<dbReference type="GO" id="GO:0051259">
    <property type="term" value="P:protein complex oligomerization"/>
    <property type="evidence" value="ECO:0007669"/>
    <property type="project" value="InterPro"/>
</dbReference>
<dbReference type="InterPro" id="IPR009073">
    <property type="entry name" value="HscB_oligo_C"/>
</dbReference>
<dbReference type="AlphaFoldDB" id="A0AAE4VLA1"/>
<proteinExistence type="predicted"/>
<organism evidence="3 4">
    <name type="scientific">Lyticum sinuosum</name>
    <dbReference type="NCBI Taxonomy" id="1332059"/>
    <lineage>
        <taxon>Bacteria</taxon>
        <taxon>Pseudomonadati</taxon>
        <taxon>Pseudomonadota</taxon>
        <taxon>Alphaproteobacteria</taxon>
        <taxon>Rickettsiales</taxon>
        <taxon>Lyticum</taxon>
    </lineage>
</organism>
<evidence type="ECO:0000256" key="1">
    <source>
        <dbReference type="ARBA" id="ARBA00023186"/>
    </source>
</evidence>
<dbReference type="EMBL" id="JARGYU010000002">
    <property type="protein sequence ID" value="MDZ5761287.1"/>
    <property type="molecule type" value="Genomic_DNA"/>
</dbReference>
<feature type="domain" description="Co-chaperone HscB C-terminal oligomerisation" evidence="2">
    <location>
        <begin position="121"/>
        <end position="186"/>
    </location>
</feature>
<evidence type="ECO:0000259" key="2">
    <source>
        <dbReference type="Pfam" id="PF07743"/>
    </source>
</evidence>